<keyword evidence="3" id="KW-0411">Iron-sulfur</keyword>
<proteinExistence type="predicted"/>
<dbReference type="PANTHER" id="PTHR10371">
    <property type="entry name" value="NADH DEHYDROGENASE UBIQUINONE FLAVOPROTEIN 2, MITOCHONDRIAL"/>
    <property type="match status" value="1"/>
</dbReference>
<dbReference type="SUPFAM" id="SSF52833">
    <property type="entry name" value="Thioredoxin-like"/>
    <property type="match status" value="1"/>
</dbReference>
<organism evidence="5">
    <name type="scientific">marine metagenome</name>
    <dbReference type="NCBI Taxonomy" id="408172"/>
    <lineage>
        <taxon>unclassified sequences</taxon>
        <taxon>metagenomes</taxon>
        <taxon>ecological metagenomes</taxon>
    </lineage>
</organism>
<dbReference type="InterPro" id="IPR041921">
    <property type="entry name" value="NuoE_N"/>
</dbReference>
<dbReference type="AlphaFoldDB" id="A0A381S4F3"/>
<accession>A0A381S4F3</accession>
<dbReference type="InterPro" id="IPR042128">
    <property type="entry name" value="NuoE_dom"/>
</dbReference>
<name>A0A381S4F3_9ZZZZ</name>
<dbReference type="InterPro" id="IPR036249">
    <property type="entry name" value="Thioredoxin-like_sf"/>
</dbReference>
<evidence type="ECO:0000256" key="2">
    <source>
        <dbReference type="ARBA" id="ARBA00023004"/>
    </source>
</evidence>
<sequence>MIPLLHLAQEQEGWVTGPAMEQIAELIGTTPVEVLGTGSFYEMFKFHPVGRYLVNVCTNISCQLLGADDLLEHVESSLAVRAGSTTADGLFTVEEVECVAACTEAPCFTVNYRYFHRATPDLFDEVVADLRAGESPLARGGAADDGPMPEHGTLARNRQRIPARSRAGVVPPEDANSPPAWMPTEAAADG</sequence>
<dbReference type="Pfam" id="PF01257">
    <property type="entry name" value="2Fe-2S_thioredx"/>
    <property type="match status" value="1"/>
</dbReference>
<gene>
    <name evidence="5" type="ORF">METZ01_LOCUS51839</name>
</gene>
<dbReference type="CDD" id="cd03064">
    <property type="entry name" value="TRX_Fd_NuoE"/>
    <property type="match status" value="1"/>
</dbReference>
<dbReference type="GO" id="GO:0051536">
    <property type="term" value="F:iron-sulfur cluster binding"/>
    <property type="evidence" value="ECO:0007669"/>
    <property type="project" value="UniProtKB-KW"/>
</dbReference>
<dbReference type="Gene3D" id="1.10.10.1590">
    <property type="entry name" value="NADH-quinone oxidoreductase subunit E"/>
    <property type="match status" value="1"/>
</dbReference>
<evidence type="ECO:0000256" key="3">
    <source>
        <dbReference type="ARBA" id="ARBA00023014"/>
    </source>
</evidence>
<keyword evidence="1" id="KW-0479">Metal-binding</keyword>
<dbReference type="GO" id="GO:0003954">
    <property type="term" value="F:NADH dehydrogenase activity"/>
    <property type="evidence" value="ECO:0007669"/>
    <property type="project" value="TreeGrafter"/>
</dbReference>
<evidence type="ECO:0000313" key="5">
    <source>
        <dbReference type="EMBL" id="SUZ98985.1"/>
    </source>
</evidence>
<dbReference type="PANTHER" id="PTHR10371:SF3">
    <property type="entry name" value="NADH DEHYDROGENASE [UBIQUINONE] FLAVOPROTEIN 2, MITOCHONDRIAL"/>
    <property type="match status" value="1"/>
</dbReference>
<reference evidence="5" key="1">
    <citation type="submission" date="2018-05" db="EMBL/GenBank/DDBJ databases">
        <authorList>
            <person name="Lanie J.A."/>
            <person name="Ng W.-L."/>
            <person name="Kazmierczak K.M."/>
            <person name="Andrzejewski T.M."/>
            <person name="Davidsen T.M."/>
            <person name="Wayne K.J."/>
            <person name="Tettelin H."/>
            <person name="Glass J.I."/>
            <person name="Rusch D."/>
            <person name="Podicherti R."/>
            <person name="Tsui H.-C.T."/>
            <person name="Winkler M.E."/>
        </authorList>
    </citation>
    <scope>NUCLEOTIDE SEQUENCE</scope>
</reference>
<dbReference type="Gene3D" id="3.40.30.10">
    <property type="entry name" value="Glutaredoxin"/>
    <property type="match status" value="1"/>
</dbReference>
<protein>
    <recommendedName>
        <fullName evidence="6">NAD(P)H-dependent oxidoreductase subunit E</fullName>
    </recommendedName>
</protein>
<evidence type="ECO:0000256" key="1">
    <source>
        <dbReference type="ARBA" id="ARBA00022723"/>
    </source>
</evidence>
<feature type="region of interest" description="Disordered" evidence="4">
    <location>
        <begin position="137"/>
        <end position="190"/>
    </location>
</feature>
<dbReference type="EMBL" id="UINC01002656">
    <property type="protein sequence ID" value="SUZ98985.1"/>
    <property type="molecule type" value="Genomic_DNA"/>
</dbReference>
<keyword evidence="2" id="KW-0408">Iron</keyword>
<dbReference type="GO" id="GO:0046872">
    <property type="term" value="F:metal ion binding"/>
    <property type="evidence" value="ECO:0007669"/>
    <property type="project" value="UniProtKB-KW"/>
</dbReference>
<evidence type="ECO:0000256" key="4">
    <source>
        <dbReference type="SAM" id="MobiDB-lite"/>
    </source>
</evidence>
<evidence type="ECO:0008006" key="6">
    <source>
        <dbReference type="Google" id="ProtNLM"/>
    </source>
</evidence>